<sequence>MSPAKPSMAPARVQPNSKAWARQLYAWSIHPDELKPLATDEPNKCQHGKARSFSLTLGDKYPECSGNLVVYVPDCCKCERKLDTLTQPNPEQREAFRSKLKAYDEAAKTPKSTLPSVSLSWNLALNRRC</sequence>
<dbReference type="EMBL" id="JACAZI010000038">
    <property type="protein sequence ID" value="KAF7328145.1"/>
    <property type="molecule type" value="Genomic_DNA"/>
</dbReference>
<gene>
    <name evidence="1" type="ORF">MVEN_02571800</name>
</gene>
<protein>
    <submittedName>
        <fullName evidence="1">Uncharacterized protein</fullName>
    </submittedName>
</protein>
<accession>A0A8H6TZ47</accession>
<dbReference type="AlphaFoldDB" id="A0A8H6TZ47"/>
<reference evidence="1" key="1">
    <citation type="submission" date="2020-05" db="EMBL/GenBank/DDBJ databases">
        <title>Mycena genomes resolve the evolution of fungal bioluminescence.</title>
        <authorList>
            <person name="Tsai I.J."/>
        </authorList>
    </citation>
    <scope>NUCLEOTIDE SEQUENCE</scope>
    <source>
        <strain evidence="1">CCC161011</strain>
    </source>
</reference>
<organism evidence="1 2">
    <name type="scientific">Mycena venus</name>
    <dbReference type="NCBI Taxonomy" id="2733690"/>
    <lineage>
        <taxon>Eukaryota</taxon>
        <taxon>Fungi</taxon>
        <taxon>Dikarya</taxon>
        <taxon>Basidiomycota</taxon>
        <taxon>Agaricomycotina</taxon>
        <taxon>Agaricomycetes</taxon>
        <taxon>Agaricomycetidae</taxon>
        <taxon>Agaricales</taxon>
        <taxon>Marasmiineae</taxon>
        <taxon>Mycenaceae</taxon>
        <taxon>Mycena</taxon>
    </lineage>
</organism>
<evidence type="ECO:0000313" key="1">
    <source>
        <dbReference type="EMBL" id="KAF7328145.1"/>
    </source>
</evidence>
<evidence type="ECO:0000313" key="2">
    <source>
        <dbReference type="Proteomes" id="UP000620124"/>
    </source>
</evidence>
<comment type="caution">
    <text evidence="1">The sequence shown here is derived from an EMBL/GenBank/DDBJ whole genome shotgun (WGS) entry which is preliminary data.</text>
</comment>
<proteinExistence type="predicted"/>
<dbReference type="Proteomes" id="UP000620124">
    <property type="component" value="Unassembled WGS sequence"/>
</dbReference>
<name>A0A8H6TZ47_9AGAR</name>
<keyword evidence="2" id="KW-1185">Reference proteome</keyword>